<feature type="domain" description="Ig-like" evidence="10">
    <location>
        <begin position="1456"/>
        <end position="1537"/>
    </location>
</feature>
<evidence type="ECO:0000256" key="8">
    <source>
        <dbReference type="ARBA" id="ARBA00023319"/>
    </source>
</evidence>
<feature type="region of interest" description="Disordered" evidence="9">
    <location>
        <begin position="1130"/>
        <end position="1177"/>
    </location>
</feature>
<feature type="domain" description="Ig-like" evidence="10">
    <location>
        <begin position="594"/>
        <end position="681"/>
    </location>
</feature>
<dbReference type="InterPro" id="IPR003598">
    <property type="entry name" value="Ig_sub2"/>
</dbReference>
<protein>
    <recommendedName>
        <fullName evidence="10">Ig-like domain-containing protein</fullName>
    </recommendedName>
</protein>
<keyword evidence="3" id="KW-0732">Signal</keyword>
<reference evidence="11 12" key="1">
    <citation type="submission" date="2024-10" db="EMBL/GenBank/DDBJ databases">
        <authorList>
            <person name="Kim D."/>
        </authorList>
    </citation>
    <scope>NUCLEOTIDE SEQUENCE [LARGE SCALE GENOMIC DNA]</scope>
    <source>
        <strain evidence="11">BH-2024</strain>
    </source>
</reference>
<dbReference type="SMART" id="SM00408">
    <property type="entry name" value="IGc2"/>
    <property type="match status" value="17"/>
</dbReference>
<evidence type="ECO:0000313" key="11">
    <source>
        <dbReference type="EMBL" id="KAL3118489.1"/>
    </source>
</evidence>
<feature type="compositionally biased region" description="Polar residues" evidence="9">
    <location>
        <begin position="1155"/>
        <end position="1168"/>
    </location>
</feature>
<feature type="domain" description="Ig-like" evidence="10">
    <location>
        <begin position="501"/>
        <end position="589"/>
    </location>
</feature>
<dbReference type="Pfam" id="PF13927">
    <property type="entry name" value="Ig_3"/>
    <property type="match status" value="2"/>
</dbReference>
<dbReference type="PANTHER" id="PTHR45080:SF8">
    <property type="entry name" value="IG-LIKE DOMAIN-CONTAINING PROTEIN"/>
    <property type="match status" value="1"/>
</dbReference>
<feature type="domain" description="Ig-like" evidence="10">
    <location>
        <begin position="1170"/>
        <end position="1262"/>
    </location>
</feature>
<dbReference type="PROSITE" id="PS50835">
    <property type="entry name" value="IG_LIKE"/>
    <property type="match status" value="17"/>
</dbReference>
<dbReference type="InterPro" id="IPR003599">
    <property type="entry name" value="Ig_sub"/>
</dbReference>
<feature type="compositionally biased region" description="Basic and acidic residues" evidence="9">
    <location>
        <begin position="417"/>
        <end position="432"/>
    </location>
</feature>
<keyword evidence="2" id="KW-1003">Cell membrane</keyword>
<dbReference type="FunFam" id="2.60.40.10:FF:000005">
    <property type="entry name" value="Neuronal cell adhesion molecule"/>
    <property type="match status" value="1"/>
</dbReference>
<feature type="domain" description="Ig-like" evidence="10">
    <location>
        <begin position="195"/>
        <end position="284"/>
    </location>
</feature>
<feature type="domain" description="Ig-like" evidence="10">
    <location>
        <begin position="93"/>
        <end position="188"/>
    </location>
</feature>
<feature type="compositionally biased region" description="Basic and acidic residues" evidence="9">
    <location>
        <begin position="1144"/>
        <end position="1154"/>
    </location>
</feature>
<dbReference type="InterPro" id="IPR036179">
    <property type="entry name" value="Ig-like_dom_sf"/>
</dbReference>
<dbReference type="GO" id="GO:0005886">
    <property type="term" value="C:plasma membrane"/>
    <property type="evidence" value="ECO:0007669"/>
    <property type="project" value="UniProtKB-SubCell"/>
</dbReference>
<feature type="domain" description="Ig-like" evidence="10">
    <location>
        <begin position="686"/>
        <end position="770"/>
    </location>
</feature>
<evidence type="ECO:0000256" key="4">
    <source>
        <dbReference type="ARBA" id="ARBA00022737"/>
    </source>
</evidence>
<feature type="domain" description="Ig-like" evidence="10">
    <location>
        <begin position="289"/>
        <end position="378"/>
    </location>
</feature>
<dbReference type="InterPro" id="IPR013783">
    <property type="entry name" value="Ig-like_fold"/>
</dbReference>
<evidence type="ECO:0000256" key="7">
    <source>
        <dbReference type="ARBA" id="ARBA00023180"/>
    </source>
</evidence>
<feature type="domain" description="Ig-like" evidence="10">
    <location>
        <begin position="777"/>
        <end position="867"/>
    </location>
</feature>
<feature type="domain" description="Ig-like" evidence="10">
    <location>
        <begin position="383"/>
        <end position="480"/>
    </location>
</feature>
<comment type="subcellular location">
    <subcellularLocation>
        <location evidence="1">Cell membrane</location>
    </subcellularLocation>
</comment>
<dbReference type="InterPro" id="IPR013098">
    <property type="entry name" value="Ig_I-set"/>
</dbReference>
<dbReference type="SUPFAM" id="SSF48726">
    <property type="entry name" value="Immunoglobulin"/>
    <property type="match status" value="18"/>
</dbReference>
<evidence type="ECO:0000256" key="3">
    <source>
        <dbReference type="ARBA" id="ARBA00022729"/>
    </source>
</evidence>
<organism evidence="11 12">
    <name type="scientific">Heterodera trifolii</name>
    <dbReference type="NCBI Taxonomy" id="157864"/>
    <lineage>
        <taxon>Eukaryota</taxon>
        <taxon>Metazoa</taxon>
        <taxon>Ecdysozoa</taxon>
        <taxon>Nematoda</taxon>
        <taxon>Chromadorea</taxon>
        <taxon>Rhabditida</taxon>
        <taxon>Tylenchina</taxon>
        <taxon>Tylenchomorpha</taxon>
        <taxon>Tylenchoidea</taxon>
        <taxon>Heteroderidae</taxon>
        <taxon>Heteroderinae</taxon>
        <taxon>Heterodera</taxon>
    </lineage>
</organism>
<keyword evidence="6" id="KW-1015">Disulfide bond</keyword>
<feature type="compositionally biased region" description="Basic residues" evidence="9">
    <location>
        <begin position="983"/>
        <end position="992"/>
    </location>
</feature>
<dbReference type="CDD" id="cd00096">
    <property type="entry name" value="Ig"/>
    <property type="match status" value="5"/>
</dbReference>
<feature type="compositionally biased region" description="Basic and acidic residues" evidence="9">
    <location>
        <begin position="993"/>
        <end position="1011"/>
    </location>
</feature>
<keyword evidence="4" id="KW-0677">Repeat</keyword>
<feature type="region of interest" description="Disordered" evidence="9">
    <location>
        <begin position="982"/>
        <end position="1019"/>
    </location>
</feature>
<evidence type="ECO:0000256" key="1">
    <source>
        <dbReference type="ARBA" id="ARBA00004236"/>
    </source>
</evidence>
<keyword evidence="8" id="KW-0393">Immunoglobulin domain</keyword>
<proteinExistence type="predicted"/>
<feature type="domain" description="Ig-like" evidence="10">
    <location>
        <begin position="1544"/>
        <end position="1641"/>
    </location>
</feature>
<feature type="region of interest" description="Disordered" evidence="9">
    <location>
        <begin position="411"/>
        <end position="446"/>
    </location>
</feature>
<evidence type="ECO:0000256" key="5">
    <source>
        <dbReference type="ARBA" id="ARBA00023136"/>
    </source>
</evidence>
<feature type="domain" description="Ig-like" evidence="10">
    <location>
        <begin position="1269"/>
        <end position="1358"/>
    </location>
</feature>
<name>A0ABD2LTK9_9BILA</name>
<dbReference type="Pfam" id="PF13895">
    <property type="entry name" value="Ig_2"/>
    <property type="match status" value="1"/>
</dbReference>
<dbReference type="Proteomes" id="UP001620626">
    <property type="component" value="Unassembled WGS sequence"/>
</dbReference>
<feature type="domain" description="Ig-like" evidence="10">
    <location>
        <begin position="1733"/>
        <end position="1834"/>
    </location>
</feature>
<gene>
    <name evidence="11" type="ORF">niasHT_000254</name>
</gene>
<sequence>MKRVVTFLHKAFRNEFDFFKCQLFLCFSTVAIEFRSDGVPLELEGRHFHLLDDGQQLLIERVDQRFVGRFSCVAQNLQGRAEKDIVVSLLRAPEMSESELTVEMAERDTQMLECPLRMATDAPADVTALFHWAKNGVPITEQQQHNDGNIQLSPSAQRLHLVRVRPSDAGVFTCVAVNAAGVANATFSVIVLVPPSIADHYGTLEVLTGQTVQLECQPNGIPMPEIKWTHNGQTVEASEGGRIQLLNNSTQLRIERVQRSSDAGRYSCVATNKIGRTEMDTFVEVIEPPQIVDFATELKVIEGSEQRLECKVLGTPTPKVQWQKGGSELLANRGVHFAFTPPHSHNLHIYSTKKEHGGRYTCKASNKGGEARQNIQLTVMVPPTITEGERFIRVAEGANLTLECPANGVPTPQITWHKTDEEGRSKEEERIKKTNTTKEGPPGGGKMTLRELRETDAGRYTCNATNEAGSANADFFVEVSPKVPLLFLVTPPLPFLVQMHPRIVPLPSNYEVKVVEGDTARMECLPEGKPTPKVKWLKAGRPLADKSNVILSPKGDALMVLQTRRTDAGSYTCLVENTVGTIEGTFSVSVLIGPHINDTFDQNPHALVGQDVLLPCPVQGIPFPTVQWLKDDRPIADAKTKFVGDGPTDIRLEGVGTEDGGRYTCRASNEVGQLDTHFELEVIAPPQLMKEAQRNFEALEGQAVTLLCPIESPPRAGIVWLRGTEQIDGPNARISADSKLLTLSRVSLSDGGKYACRATNLAGHSEADLNLRILIPPRIDKSNMVNNPLALLGKEISMECPAFGIPEPTITWRKGESTLVDAGQQRIVLEQGNQTLGIRRVTLSDRGTFSCEVANKVGKVREEFRLEVLVPPEMENGTAERLSRREGEPFELICPLKRGAPGEGADLRVAWTKDGRPLGPETDPHIEIRGEGSLALRSPSLADAGQYKCVASNRAGHSFHKFDVDIFCTNSDSEFCRNLEHSHKNKLRRKAQQSRERAERFSLGRGGRRDDEEWAEEPFRRPTKLRKQFRHSRGPSRAREGFSRPIYAEYAFSMRRLLHGVRGGSAFSGRRLGFPRKRQWLYDSLTLDRATVAHPSADAKVVHAYAPAFMTGGHKPRVSVVRARFQQIRRNWKGRGQGRPQHFGRAETEAHAQTKSDTSVRPNQSTYPKPQIDLSRNAPEPHVIAGRPITLWCSASGNPLPSVRWFLNGLDISQHFPADKGHRHRFLDQGHGLEINPSAPEDVGLWTCQAENRAGTSTADISLDVWVEPTVHVRVEDSTPVKRIGEQMTLLCEAKGNPEPVISWSFREQTLLPTAGKLHISKGAQRLEIARLRVENTGDYYCIAQNEVGTASDFVSIDILMPPAISRESAELNPRLPLGRSLTFFCDVIGKPPPNIRWTKDEKSLKEDANVQLGEGNRSLLIQNISFSDRGVYRCEATNRVGNDSVEYRLDVFQAPIIAKGGTEQAVEGKVAVLDCVASGEPAPLISWQRNGVLVEVGVRYVLEGSRLKVIDTRSSDSGIYVCEATNEAGTDQQAFTLEVLIPPKLTSESARQMGVPRGGNGTLSCTARGYPTPQVIWSAESTNSSHFHPIGTVLKRNAQYELSEDGQTLHLFGLSHEGTRLFRCSAVNNAGIDQLEFGIGIIRAPTLSRKGILTINVTEGGPLLIPCGVIGTGKEIGEQIQWTYNGRPLAGEGPTKSIGQVTRAQGGNYTCTVKNKAGNASSTVMVHVGVAPKIREDEARARGRVIVEKGATAELWCEAVGIPPPKIVWLRDDQPLTKFAPTAFTANEGIGGSVQSADTRRSTAVFGEVQPQHAGVYTCEAENWAGKANKTVDLVVLIPPSISPEREQIEVESGQMVVLQCNATGIPEPLVSWEKADDTAAADISGDGRKYQLLGTSLAIREVEKKDEGIYQCIAKSDAGQTIGVRQVIVKIPQLKKAKRQRIFVECDANGKPVKHSFARVRGDRPKGSGDYDHWTGMPKNGTEVKCLPKGDKFWKKRRWRGRISLERGGKWRVTN</sequence>
<dbReference type="FunFam" id="2.60.40.10:FF:000032">
    <property type="entry name" value="palladin isoform X1"/>
    <property type="match status" value="2"/>
</dbReference>
<keyword evidence="7" id="KW-0325">Glycoprotein</keyword>
<feature type="domain" description="Ig-like" evidence="10">
    <location>
        <begin position="1646"/>
        <end position="1728"/>
    </location>
</feature>
<dbReference type="FunFam" id="2.60.40.10:FF:000503">
    <property type="entry name" value="Hemicentin 1"/>
    <property type="match status" value="4"/>
</dbReference>
<evidence type="ECO:0000256" key="9">
    <source>
        <dbReference type="SAM" id="MobiDB-lite"/>
    </source>
</evidence>
<dbReference type="Gene3D" id="2.60.40.10">
    <property type="entry name" value="Immunoglobulins"/>
    <property type="match status" value="17"/>
</dbReference>
<comment type="caution">
    <text evidence="11">The sequence shown here is derived from an EMBL/GenBank/DDBJ whole genome shotgun (WGS) entry which is preliminary data.</text>
</comment>
<evidence type="ECO:0000313" key="12">
    <source>
        <dbReference type="Proteomes" id="UP001620626"/>
    </source>
</evidence>
<dbReference type="SMART" id="SM00409">
    <property type="entry name" value="IG"/>
    <property type="match status" value="17"/>
</dbReference>
<evidence type="ECO:0000256" key="6">
    <source>
        <dbReference type="ARBA" id="ARBA00023157"/>
    </source>
</evidence>
<dbReference type="InterPro" id="IPR007110">
    <property type="entry name" value="Ig-like_dom"/>
</dbReference>
<dbReference type="FunFam" id="2.60.40.10:FF:000107">
    <property type="entry name" value="Myosin, light chain kinase a"/>
    <property type="match status" value="1"/>
</dbReference>
<evidence type="ECO:0000259" key="10">
    <source>
        <dbReference type="PROSITE" id="PS50835"/>
    </source>
</evidence>
<feature type="domain" description="Ig-like" evidence="10">
    <location>
        <begin position="1363"/>
        <end position="1451"/>
    </location>
</feature>
<feature type="domain" description="Ig-like" evidence="10">
    <location>
        <begin position="1841"/>
        <end position="1925"/>
    </location>
</feature>
<dbReference type="EMBL" id="JBICBT010000275">
    <property type="protein sequence ID" value="KAL3118489.1"/>
    <property type="molecule type" value="Genomic_DNA"/>
</dbReference>
<dbReference type="Pfam" id="PF07679">
    <property type="entry name" value="I-set"/>
    <property type="match status" value="14"/>
</dbReference>
<keyword evidence="12" id="KW-1185">Reference proteome</keyword>
<accession>A0ABD2LTK9</accession>
<feature type="domain" description="Ig-like" evidence="10">
    <location>
        <begin position="872"/>
        <end position="965"/>
    </location>
</feature>
<dbReference type="GO" id="GO:0098609">
    <property type="term" value="P:cell-cell adhesion"/>
    <property type="evidence" value="ECO:0007669"/>
    <property type="project" value="UniProtKB-ARBA"/>
</dbReference>
<dbReference type="InterPro" id="IPR050958">
    <property type="entry name" value="Cell_Adh-Cytoskel_Orgn"/>
</dbReference>
<evidence type="ECO:0000256" key="2">
    <source>
        <dbReference type="ARBA" id="ARBA00022475"/>
    </source>
</evidence>
<keyword evidence="5" id="KW-0472">Membrane</keyword>
<dbReference type="PANTHER" id="PTHR45080">
    <property type="entry name" value="CONTACTIN 5"/>
    <property type="match status" value="1"/>
</dbReference>